<reference evidence="2 3" key="1">
    <citation type="journal article" date="2015" name="Nature">
        <title>rRNA introns, odd ribosomes, and small enigmatic genomes across a large radiation of phyla.</title>
        <authorList>
            <person name="Brown C.T."/>
            <person name="Hug L.A."/>
            <person name="Thomas B.C."/>
            <person name="Sharon I."/>
            <person name="Castelle C.J."/>
            <person name="Singh A."/>
            <person name="Wilkins M.J."/>
            <person name="Williams K.H."/>
            <person name="Banfield J.F."/>
        </authorList>
    </citation>
    <scope>NUCLEOTIDE SEQUENCE [LARGE SCALE GENOMIC DNA]</scope>
</reference>
<protein>
    <submittedName>
        <fullName evidence="2">Uncharacterized protein</fullName>
    </submittedName>
</protein>
<keyword evidence="1" id="KW-1133">Transmembrane helix</keyword>
<feature type="transmembrane region" description="Helical" evidence="1">
    <location>
        <begin position="75"/>
        <end position="95"/>
    </location>
</feature>
<accession>A0A0G1UDH0</accession>
<dbReference type="AlphaFoldDB" id="A0A0G1UDH0"/>
<organism evidence="2 3">
    <name type="scientific">Candidatus Woesebacteria bacterium GW2011_GWC2_47_16</name>
    <dbReference type="NCBI Taxonomy" id="1618590"/>
    <lineage>
        <taxon>Bacteria</taxon>
        <taxon>Candidatus Woeseibacteriota</taxon>
    </lineage>
</organism>
<keyword evidence="1" id="KW-0812">Transmembrane</keyword>
<evidence type="ECO:0000256" key="1">
    <source>
        <dbReference type="SAM" id="Phobius"/>
    </source>
</evidence>
<evidence type="ECO:0000313" key="2">
    <source>
        <dbReference type="EMBL" id="KKU64168.1"/>
    </source>
</evidence>
<proteinExistence type="predicted"/>
<feature type="non-terminal residue" evidence="2">
    <location>
        <position position="1"/>
    </location>
</feature>
<dbReference type="EMBL" id="LCNW01000016">
    <property type="protein sequence ID" value="KKU64168.1"/>
    <property type="molecule type" value="Genomic_DNA"/>
</dbReference>
<keyword evidence="1" id="KW-0472">Membrane</keyword>
<sequence>IKDLLIWKWLKNFRKQSFLEVFIVSMILGGVVIPTFFLQEGTPWNTIQFFYYSLFFSGILAGVVLAGLAKKSYVAPFLIVLLTIPTTIGTLKHYLPSRPPAMVSKDELAALNFLAKQPAGVVLTYPFDALVAKEAEANPPRPLSLYESTAYVSAFAKKPVYLEDEVNLDITGYGWQERREATEKFYQLSDAGQAREFLKSNNIAYLYWFKGQRAILDESQLGISRIFKNAEVDIYKVEK</sequence>
<gene>
    <name evidence="2" type="ORF">UX88_C0016G0009</name>
</gene>
<dbReference type="Proteomes" id="UP000034501">
    <property type="component" value="Unassembled WGS sequence"/>
</dbReference>
<feature type="transmembrane region" description="Helical" evidence="1">
    <location>
        <begin position="18"/>
        <end position="37"/>
    </location>
</feature>
<feature type="transmembrane region" description="Helical" evidence="1">
    <location>
        <begin position="49"/>
        <end position="68"/>
    </location>
</feature>
<comment type="caution">
    <text evidence="2">The sequence shown here is derived from an EMBL/GenBank/DDBJ whole genome shotgun (WGS) entry which is preliminary data.</text>
</comment>
<name>A0A0G1UDH0_9BACT</name>
<evidence type="ECO:0000313" key="3">
    <source>
        <dbReference type="Proteomes" id="UP000034501"/>
    </source>
</evidence>